<dbReference type="EMBL" id="FQVX01000005">
    <property type="protein sequence ID" value="SHH18826.1"/>
    <property type="molecule type" value="Genomic_DNA"/>
</dbReference>
<feature type="compositionally biased region" description="Basic and acidic residues" evidence="1">
    <location>
        <begin position="72"/>
        <end position="88"/>
    </location>
</feature>
<protein>
    <recommendedName>
        <fullName evidence="5">DUF3043 domain-containing protein</fullName>
    </recommendedName>
</protein>
<proteinExistence type="predicted"/>
<name>A0A1M5QY86_9ACTN</name>
<organism evidence="3 4">
    <name type="scientific">Geodermatophilus nigrescens</name>
    <dbReference type="NCBI Taxonomy" id="1070870"/>
    <lineage>
        <taxon>Bacteria</taxon>
        <taxon>Bacillati</taxon>
        <taxon>Actinomycetota</taxon>
        <taxon>Actinomycetes</taxon>
        <taxon>Geodermatophilales</taxon>
        <taxon>Geodermatophilaceae</taxon>
        <taxon>Geodermatophilus</taxon>
    </lineage>
</organism>
<accession>A0A1M5QY86</accession>
<evidence type="ECO:0000313" key="3">
    <source>
        <dbReference type="EMBL" id="SHH18826.1"/>
    </source>
</evidence>
<feature type="transmembrane region" description="Helical" evidence="2">
    <location>
        <begin position="110"/>
        <end position="128"/>
    </location>
</feature>
<keyword evidence="2" id="KW-1133">Transmembrane helix</keyword>
<evidence type="ECO:0000256" key="1">
    <source>
        <dbReference type="SAM" id="MobiDB-lite"/>
    </source>
</evidence>
<feature type="region of interest" description="Disordered" evidence="1">
    <location>
        <begin position="1"/>
        <end position="88"/>
    </location>
</feature>
<dbReference type="OrthoDB" id="5194448at2"/>
<dbReference type="Pfam" id="PF11241">
    <property type="entry name" value="DUF3043"/>
    <property type="match status" value="1"/>
</dbReference>
<sequence length="203" mass="22829">MKLRLPGRRDRAAETAPDTSADLTGQLVKAGGKGRPTPKRHEAQGRRPGPPPPPPTTRKEAYARTRQQQAQRRAETRAGMARGDDDYLPARDRGPVRRLVRDLVDSRRNAGSFFLPVAALVLVGYFIPNPAVQNYTVFVWFLFFLVIIVDSVFLGRRIKKTVAARFPGQPQRMKGLVWYGVSRATMVRRWRFPKPEVAVGAEV</sequence>
<feature type="transmembrane region" description="Helical" evidence="2">
    <location>
        <begin position="134"/>
        <end position="155"/>
    </location>
</feature>
<evidence type="ECO:0000313" key="4">
    <source>
        <dbReference type="Proteomes" id="UP000184471"/>
    </source>
</evidence>
<keyword evidence="2" id="KW-0472">Membrane</keyword>
<keyword evidence="2" id="KW-0812">Transmembrane</keyword>
<dbReference type="AlphaFoldDB" id="A0A1M5QY86"/>
<gene>
    <name evidence="3" type="ORF">SAMN05444351_4227</name>
</gene>
<reference evidence="3 4" key="1">
    <citation type="submission" date="2016-11" db="EMBL/GenBank/DDBJ databases">
        <authorList>
            <person name="Jaros S."/>
            <person name="Januszkiewicz K."/>
            <person name="Wedrychowicz H."/>
        </authorList>
    </citation>
    <scope>NUCLEOTIDE SEQUENCE [LARGE SCALE GENOMIC DNA]</scope>
    <source>
        <strain evidence="3 4">DSM 45408</strain>
    </source>
</reference>
<dbReference type="InterPro" id="IPR021403">
    <property type="entry name" value="DUF3043"/>
</dbReference>
<dbReference type="Proteomes" id="UP000184471">
    <property type="component" value="Unassembled WGS sequence"/>
</dbReference>
<dbReference type="RefSeq" id="WP_073422352.1">
    <property type="nucleotide sequence ID" value="NZ_FQVX01000005.1"/>
</dbReference>
<evidence type="ECO:0008006" key="5">
    <source>
        <dbReference type="Google" id="ProtNLM"/>
    </source>
</evidence>
<dbReference type="STRING" id="1070870.SAMN05444351_4227"/>
<keyword evidence="4" id="KW-1185">Reference proteome</keyword>
<evidence type="ECO:0000256" key="2">
    <source>
        <dbReference type="SAM" id="Phobius"/>
    </source>
</evidence>